<dbReference type="AlphaFoldDB" id="A0A5B2VXV6"/>
<keyword evidence="2" id="KW-1185">Reference proteome</keyword>
<evidence type="ECO:0000313" key="2">
    <source>
        <dbReference type="Proteomes" id="UP000324611"/>
    </source>
</evidence>
<organism evidence="1 2">
    <name type="scientific">Chitinophaga agrisoli</name>
    <dbReference type="NCBI Taxonomy" id="2607653"/>
    <lineage>
        <taxon>Bacteria</taxon>
        <taxon>Pseudomonadati</taxon>
        <taxon>Bacteroidota</taxon>
        <taxon>Chitinophagia</taxon>
        <taxon>Chitinophagales</taxon>
        <taxon>Chitinophagaceae</taxon>
        <taxon>Chitinophaga</taxon>
    </lineage>
</organism>
<reference evidence="1 2" key="1">
    <citation type="submission" date="2019-09" db="EMBL/GenBank/DDBJ databases">
        <title>Chitinophaga ginsengihumi sp. nov., isolated from soil of ginseng rhizosphere.</title>
        <authorList>
            <person name="Lee J."/>
        </authorList>
    </citation>
    <scope>NUCLEOTIDE SEQUENCE [LARGE SCALE GENOMIC DNA]</scope>
    <source>
        <strain evidence="1 2">BN140078</strain>
    </source>
</reference>
<dbReference type="InterPro" id="IPR038223">
    <property type="entry name" value="DMP12_sf"/>
</dbReference>
<dbReference type="Proteomes" id="UP000324611">
    <property type="component" value="Unassembled WGS sequence"/>
</dbReference>
<comment type="caution">
    <text evidence="1">The sequence shown here is derived from an EMBL/GenBank/DDBJ whole genome shotgun (WGS) entry which is preliminary data.</text>
</comment>
<dbReference type="RefSeq" id="WP_149838333.1">
    <property type="nucleotide sequence ID" value="NZ_VUOC01000002.1"/>
</dbReference>
<accession>A0A5B2VXV6</accession>
<reference evidence="1 2" key="2">
    <citation type="submission" date="2019-09" db="EMBL/GenBank/DDBJ databases">
        <authorList>
            <person name="Jin C."/>
        </authorList>
    </citation>
    <scope>NUCLEOTIDE SEQUENCE [LARGE SCALE GENOMIC DNA]</scope>
    <source>
        <strain evidence="1 2">BN140078</strain>
    </source>
</reference>
<proteinExistence type="predicted"/>
<sequence length="128" mass="14814">MNTINEHMYPVFVAPANFDEEQENFYEKAINWMNENRSHPNVLLLSQKDVYILNAGASLDIINEEIDGMLGPGEDDWIVSPEEKLRVFERLSSYVETISSGREKEILQDMLRLLGIAIKTNKIMYITF</sequence>
<protein>
    <submittedName>
        <fullName evidence="1">Uncharacterized protein</fullName>
    </submittedName>
</protein>
<dbReference type="EMBL" id="VUOC01000002">
    <property type="protein sequence ID" value="KAA2243458.1"/>
    <property type="molecule type" value="Genomic_DNA"/>
</dbReference>
<gene>
    <name evidence="1" type="ORF">F0L74_13260</name>
</gene>
<dbReference type="Gene3D" id="3.40.1760.20">
    <property type="match status" value="1"/>
</dbReference>
<evidence type="ECO:0000313" key="1">
    <source>
        <dbReference type="EMBL" id="KAA2243458.1"/>
    </source>
</evidence>
<name>A0A5B2VXV6_9BACT</name>